<comment type="catalytic activity">
    <reaction evidence="6">
        <text>[GlcNAc-(1-&gt;4)-Mur2Ac(oyl-L-Ala-gamma-D-Glu-L-Lys-D-Ala-D-Ala)](n)-di-trans,octa-cis-undecaprenyl diphosphate + beta-D-GlcNAc-(1-&gt;4)-Mur2Ac(oyl-L-Ala-gamma-D-Glu-L-Lys-D-Ala-D-Ala)-di-trans,octa-cis-undecaprenyl diphosphate = [GlcNAc-(1-&gt;4)-Mur2Ac(oyl-L-Ala-gamma-D-Glu-L-Lys-D-Ala-D-Ala)](n+1)-di-trans,octa-cis-undecaprenyl diphosphate + di-trans,octa-cis-undecaprenyl diphosphate + H(+)</text>
        <dbReference type="Rhea" id="RHEA:23708"/>
        <dbReference type="Rhea" id="RHEA-COMP:9602"/>
        <dbReference type="Rhea" id="RHEA-COMP:9603"/>
        <dbReference type="ChEBI" id="CHEBI:15378"/>
        <dbReference type="ChEBI" id="CHEBI:58405"/>
        <dbReference type="ChEBI" id="CHEBI:60033"/>
        <dbReference type="ChEBI" id="CHEBI:78435"/>
        <dbReference type="EC" id="2.4.99.28"/>
    </reaction>
</comment>
<keyword evidence="4 6" id="KW-1133">Transmembrane helix</keyword>
<dbReference type="GO" id="GO:0032153">
    <property type="term" value="C:cell division site"/>
    <property type="evidence" value="ECO:0007669"/>
    <property type="project" value="TreeGrafter"/>
</dbReference>
<name>A0A2T1C2A9_9CYAN</name>
<dbReference type="PANTHER" id="PTHR30474:SF1">
    <property type="entry name" value="PEPTIDOGLYCAN GLYCOSYLTRANSFERASE MRDB"/>
    <property type="match status" value="1"/>
</dbReference>
<dbReference type="GO" id="GO:0071555">
    <property type="term" value="P:cell wall organization"/>
    <property type="evidence" value="ECO:0007669"/>
    <property type="project" value="UniProtKB-KW"/>
</dbReference>
<dbReference type="HAMAP" id="MF_02079">
    <property type="entry name" value="PGT_RodA"/>
    <property type="match status" value="1"/>
</dbReference>
<dbReference type="OrthoDB" id="9768187at2"/>
<dbReference type="GO" id="GO:0008955">
    <property type="term" value="F:peptidoglycan glycosyltransferase activity"/>
    <property type="evidence" value="ECO:0007669"/>
    <property type="project" value="UniProtKB-UniRule"/>
</dbReference>
<keyword evidence="8" id="KW-1185">Reference proteome</keyword>
<dbReference type="Proteomes" id="UP000238762">
    <property type="component" value="Unassembled WGS sequence"/>
</dbReference>
<evidence type="ECO:0000256" key="3">
    <source>
        <dbReference type="ARBA" id="ARBA00022960"/>
    </source>
</evidence>
<dbReference type="InterPro" id="IPR011923">
    <property type="entry name" value="RodA/MrdB"/>
</dbReference>
<keyword evidence="6" id="KW-0573">Peptidoglycan synthesis</keyword>
<feature type="transmembrane region" description="Helical" evidence="6">
    <location>
        <begin position="21"/>
        <end position="40"/>
    </location>
</feature>
<dbReference type="GO" id="GO:0015648">
    <property type="term" value="F:lipid-linked peptidoglycan transporter activity"/>
    <property type="evidence" value="ECO:0007669"/>
    <property type="project" value="TreeGrafter"/>
</dbReference>
<comment type="function">
    <text evidence="6">Peptidoglycan polymerase that is essential for cell wall elongation.</text>
</comment>
<dbReference type="GO" id="GO:0009252">
    <property type="term" value="P:peptidoglycan biosynthetic process"/>
    <property type="evidence" value="ECO:0007669"/>
    <property type="project" value="UniProtKB-UniRule"/>
</dbReference>
<dbReference type="EMBL" id="PVWJ01000067">
    <property type="protein sequence ID" value="PSB02253.1"/>
    <property type="molecule type" value="Genomic_DNA"/>
</dbReference>
<protein>
    <recommendedName>
        <fullName evidence="6">Peptidoglycan glycosyltransferase RodA</fullName>
        <shortName evidence="6">PGT</shortName>
        <ecNumber evidence="6">2.4.99.28</ecNumber>
    </recommendedName>
    <alternativeName>
        <fullName evidence="6">Cell elongation protein RodA</fullName>
    </alternativeName>
    <alternativeName>
        <fullName evidence="6">Cell wall polymerase</fullName>
    </alternativeName>
    <alternativeName>
        <fullName evidence="6">Peptidoglycan polymerase</fullName>
        <shortName evidence="6">PG polymerase</shortName>
    </alternativeName>
</protein>
<organism evidence="7 8">
    <name type="scientific">Merismopedia glauca CCAP 1448/3</name>
    <dbReference type="NCBI Taxonomy" id="1296344"/>
    <lineage>
        <taxon>Bacteria</taxon>
        <taxon>Bacillati</taxon>
        <taxon>Cyanobacteriota</taxon>
        <taxon>Cyanophyceae</taxon>
        <taxon>Synechococcales</taxon>
        <taxon>Merismopediaceae</taxon>
        <taxon>Merismopedia</taxon>
    </lineage>
</organism>
<dbReference type="AlphaFoldDB" id="A0A2T1C2A9"/>
<feature type="transmembrane region" description="Helical" evidence="6">
    <location>
        <begin position="200"/>
        <end position="226"/>
    </location>
</feature>
<comment type="subcellular location">
    <subcellularLocation>
        <location evidence="6">Cell membrane</location>
        <topology evidence="6">Multi-pass membrane protein</topology>
    </subcellularLocation>
    <subcellularLocation>
        <location evidence="1">Membrane</location>
        <topology evidence="1">Multi-pass membrane protein</topology>
    </subcellularLocation>
</comment>
<evidence type="ECO:0000256" key="5">
    <source>
        <dbReference type="ARBA" id="ARBA00023136"/>
    </source>
</evidence>
<proteinExistence type="inferred from homology"/>
<evidence type="ECO:0000313" key="7">
    <source>
        <dbReference type="EMBL" id="PSB02253.1"/>
    </source>
</evidence>
<feature type="transmembrane region" description="Helical" evidence="6">
    <location>
        <begin position="358"/>
        <end position="379"/>
    </location>
</feature>
<keyword evidence="2 6" id="KW-0812">Transmembrane</keyword>
<feature type="transmembrane region" description="Helical" evidence="6">
    <location>
        <begin position="52"/>
        <end position="70"/>
    </location>
</feature>
<evidence type="ECO:0000256" key="1">
    <source>
        <dbReference type="ARBA" id="ARBA00004141"/>
    </source>
</evidence>
<keyword evidence="6" id="KW-0328">Glycosyltransferase</keyword>
<evidence type="ECO:0000256" key="4">
    <source>
        <dbReference type="ARBA" id="ARBA00022989"/>
    </source>
</evidence>
<dbReference type="NCBIfam" id="NF037961">
    <property type="entry name" value="RodA_shape"/>
    <property type="match status" value="1"/>
</dbReference>
<reference evidence="7 8" key="2">
    <citation type="submission" date="2018-03" db="EMBL/GenBank/DDBJ databases">
        <title>The ancient ancestry and fast evolution of plastids.</title>
        <authorList>
            <person name="Moore K.R."/>
            <person name="Magnabosco C."/>
            <person name="Momper L."/>
            <person name="Gold D.A."/>
            <person name="Bosak T."/>
            <person name="Fournier G.P."/>
        </authorList>
    </citation>
    <scope>NUCLEOTIDE SEQUENCE [LARGE SCALE GENOMIC DNA]</scope>
    <source>
        <strain evidence="7 8">CCAP 1448/3</strain>
    </source>
</reference>
<comment type="similarity">
    <text evidence="6">Belongs to the SEDS family. MrdB/RodA subfamily.</text>
</comment>
<keyword evidence="5 6" id="KW-0472">Membrane</keyword>
<keyword evidence="3 6" id="KW-0133">Cell shape</keyword>
<dbReference type="PANTHER" id="PTHR30474">
    <property type="entry name" value="CELL CYCLE PROTEIN"/>
    <property type="match status" value="1"/>
</dbReference>
<dbReference type="NCBIfam" id="TIGR02210">
    <property type="entry name" value="rodA_shape"/>
    <property type="match status" value="1"/>
</dbReference>
<feature type="transmembrane region" description="Helical" evidence="6">
    <location>
        <begin position="325"/>
        <end position="346"/>
    </location>
</feature>
<reference evidence="7 8" key="1">
    <citation type="submission" date="2018-02" db="EMBL/GenBank/DDBJ databases">
        <authorList>
            <person name="Cohen D.B."/>
            <person name="Kent A.D."/>
        </authorList>
    </citation>
    <scope>NUCLEOTIDE SEQUENCE [LARGE SCALE GENOMIC DNA]</scope>
    <source>
        <strain evidence="7 8">CCAP 1448/3</strain>
    </source>
</reference>
<dbReference type="GO" id="GO:0051301">
    <property type="term" value="P:cell division"/>
    <property type="evidence" value="ECO:0007669"/>
    <property type="project" value="InterPro"/>
</dbReference>
<keyword evidence="6" id="KW-0808">Transferase</keyword>
<keyword evidence="6" id="KW-0961">Cell wall biogenesis/degradation</keyword>
<comment type="pathway">
    <text evidence="6">Cell wall biogenesis; peptidoglycan biosynthesis.</text>
</comment>
<gene>
    <name evidence="6" type="primary">rodA</name>
    <name evidence="7" type="ORF">C7B64_14075</name>
</gene>
<dbReference type="GO" id="GO:0008360">
    <property type="term" value="P:regulation of cell shape"/>
    <property type="evidence" value="ECO:0007669"/>
    <property type="project" value="UniProtKB-KW"/>
</dbReference>
<accession>A0A2T1C2A9</accession>
<dbReference type="RefSeq" id="WP_106289293.1">
    <property type="nucleotide sequence ID" value="NZ_CAWNTC010000082.1"/>
</dbReference>
<feature type="transmembrane region" description="Helical" evidence="6">
    <location>
        <begin position="82"/>
        <end position="101"/>
    </location>
</feature>
<feature type="transmembrane region" description="Helical" evidence="6">
    <location>
        <begin position="121"/>
        <end position="138"/>
    </location>
</feature>
<keyword evidence="6" id="KW-1003">Cell membrane</keyword>
<dbReference type="EC" id="2.4.99.28" evidence="6"/>
<evidence type="ECO:0000256" key="6">
    <source>
        <dbReference type="HAMAP-Rule" id="MF_02079"/>
    </source>
</evidence>
<evidence type="ECO:0000256" key="2">
    <source>
        <dbReference type="ARBA" id="ARBA00022692"/>
    </source>
</evidence>
<dbReference type="Pfam" id="PF01098">
    <property type="entry name" value="FTSW_RODA_SPOVE"/>
    <property type="match status" value="2"/>
</dbReference>
<comment type="caution">
    <text evidence="7">The sequence shown here is derived from an EMBL/GenBank/DDBJ whole genome shotgun (WGS) entry which is preliminary data.</text>
</comment>
<dbReference type="UniPathway" id="UPA00219"/>
<evidence type="ECO:0000313" key="8">
    <source>
        <dbReference type="Proteomes" id="UP000238762"/>
    </source>
</evidence>
<dbReference type="InterPro" id="IPR001182">
    <property type="entry name" value="FtsW/RodA"/>
</dbReference>
<sequence length="435" mass="48177">MFRKPSKVSQSQAILSPWDQIDWVLLISVVGLTFFGGVAIRTTELHQGLIDWWQHWIFGGLGVGLALWLSRSRYDILLQWQWPIYALTNLSLLAVKIVGSSAKGGQRWLSIAGFQVQPSEFAKLGLIITLAAFLHYRNASNLPNFAKALGIMAIPWLLVFIQPDLGTSLVFGAITLGMLFWANASIGWLILLVSPIISAILFAICFKVFLPGWLIWVALMGVVAWFSLPWKWWTAGGAVAINLLGGEVGQLLWSKLQDYQKQRLITFIDPDADALGWGYQLIQSRTAIGAGGLLGKGLSQGTQTQLNFVPEQHTDFIFTAIGEEFGFVGSMLTILVFWLVCVRLVLIAKNAKDNFGSLMAIGVFAMIFFQVIVNIGMTINLAPVTGIPLPWLSYGRSALLTNFLAIGIVESVANYRQRRNLYLAAKVKYKRRKAA</sequence>
<dbReference type="GO" id="GO:0005886">
    <property type="term" value="C:plasma membrane"/>
    <property type="evidence" value="ECO:0007669"/>
    <property type="project" value="UniProtKB-SubCell"/>
</dbReference>
<feature type="transmembrane region" description="Helical" evidence="6">
    <location>
        <begin position="391"/>
        <end position="413"/>
    </location>
</feature>